<reference evidence="1 2" key="1">
    <citation type="submission" date="2014-04" db="EMBL/GenBank/DDBJ databases">
        <authorList>
            <consortium name="DOE Joint Genome Institute"/>
            <person name="Kuo A."/>
            <person name="Kohler A."/>
            <person name="Nagy L.G."/>
            <person name="Floudas D."/>
            <person name="Copeland A."/>
            <person name="Barry K.W."/>
            <person name="Cichocki N."/>
            <person name="Veneault-Fourrey C."/>
            <person name="LaButti K."/>
            <person name="Lindquist E.A."/>
            <person name="Lipzen A."/>
            <person name="Lundell T."/>
            <person name="Morin E."/>
            <person name="Murat C."/>
            <person name="Sun H."/>
            <person name="Tunlid A."/>
            <person name="Henrissat B."/>
            <person name="Grigoriev I.V."/>
            <person name="Hibbett D.S."/>
            <person name="Martin F."/>
            <person name="Nordberg H.P."/>
            <person name="Cantor M.N."/>
            <person name="Hua S.X."/>
        </authorList>
    </citation>
    <scope>NUCLEOTIDE SEQUENCE [LARGE SCALE GENOMIC DNA]</scope>
    <source>
        <strain evidence="1 2">LaAM-08-1</strain>
    </source>
</reference>
<name>A0A0C9Y4R7_9AGAR</name>
<proteinExistence type="predicted"/>
<evidence type="ECO:0000313" key="2">
    <source>
        <dbReference type="Proteomes" id="UP000054477"/>
    </source>
</evidence>
<keyword evidence="2" id="KW-1185">Reference proteome</keyword>
<dbReference type="EMBL" id="KN838563">
    <property type="protein sequence ID" value="KIK05132.1"/>
    <property type="molecule type" value="Genomic_DNA"/>
</dbReference>
<protein>
    <submittedName>
        <fullName evidence="1">Uncharacterized protein</fullName>
    </submittedName>
</protein>
<dbReference type="Proteomes" id="UP000054477">
    <property type="component" value="Unassembled WGS sequence"/>
</dbReference>
<evidence type="ECO:0000313" key="1">
    <source>
        <dbReference type="EMBL" id="KIK05132.1"/>
    </source>
</evidence>
<organism evidence="1 2">
    <name type="scientific">Laccaria amethystina LaAM-08-1</name>
    <dbReference type="NCBI Taxonomy" id="1095629"/>
    <lineage>
        <taxon>Eukaryota</taxon>
        <taxon>Fungi</taxon>
        <taxon>Dikarya</taxon>
        <taxon>Basidiomycota</taxon>
        <taxon>Agaricomycotina</taxon>
        <taxon>Agaricomycetes</taxon>
        <taxon>Agaricomycetidae</taxon>
        <taxon>Agaricales</taxon>
        <taxon>Agaricineae</taxon>
        <taxon>Hydnangiaceae</taxon>
        <taxon>Laccaria</taxon>
    </lineage>
</organism>
<reference evidence="2" key="2">
    <citation type="submission" date="2015-01" db="EMBL/GenBank/DDBJ databases">
        <title>Evolutionary Origins and Diversification of the Mycorrhizal Mutualists.</title>
        <authorList>
            <consortium name="DOE Joint Genome Institute"/>
            <consortium name="Mycorrhizal Genomics Consortium"/>
            <person name="Kohler A."/>
            <person name="Kuo A."/>
            <person name="Nagy L.G."/>
            <person name="Floudas D."/>
            <person name="Copeland A."/>
            <person name="Barry K.W."/>
            <person name="Cichocki N."/>
            <person name="Veneault-Fourrey C."/>
            <person name="LaButti K."/>
            <person name="Lindquist E.A."/>
            <person name="Lipzen A."/>
            <person name="Lundell T."/>
            <person name="Morin E."/>
            <person name="Murat C."/>
            <person name="Riley R."/>
            <person name="Ohm R."/>
            <person name="Sun H."/>
            <person name="Tunlid A."/>
            <person name="Henrissat B."/>
            <person name="Grigoriev I.V."/>
            <person name="Hibbett D.S."/>
            <person name="Martin F."/>
        </authorList>
    </citation>
    <scope>NUCLEOTIDE SEQUENCE [LARGE SCALE GENOMIC DNA]</scope>
    <source>
        <strain evidence="2">LaAM-08-1</strain>
    </source>
</reference>
<dbReference type="AlphaFoldDB" id="A0A0C9Y4R7"/>
<gene>
    <name evidence="1" type="ORF">K443DRAFT_374828</name>
</gene>
<accession>A0A0C9Y4R7</accession>
<dbReference type="HOGENOM" id="CLU_2671444_0_0_1"/>
<sequence>MVCIRLTDVPNREARPGPKSGIGAPPNWQCTPFRKSSRLLCSECLASKGTHRKSQKHTYCRNELRSSSMLFKARS</sequence>